<feature type="domain" description="AB hydrolase-1" evidence="9">
    <location>
        <begin position="28"/>
        <end position="277"/>
    </location>
</feature>
<keyword evidence="5 7" id="KW-0378">Hydrolase</keyword>
<feature type="active site" description="Proton donor" evidence="8">
    <location>
        <position position="271"/>
    </location>
</feature>
<evidence type="ECO:0000256" key="8">
    <source>
        <dbReference type="PIRSR" id="PIRSR005539-1"/>
    </source>
</evidence>
<dbReference type="PANTHER" id="PTHR43798:SF33">
    <property type="entry name" value="HYDROLASE, PUTATIVE (AFU_ORTHOLOGUE AFUA_2G14860)-RELATED"/>
    <property type="match status" value="1"/>
</dbReference>
<name>A0A845QW58_9CLOT</name>
<dbReference type="PANTHER" id="PTHR43798">
    <property type="entry name" value="MONOACYLGLYCEROL LIPASE"/>
    <property type="match status" value="1"/>
</dbReference>
<dbReference type="GO" id="GO:0016020">
    <property type="term" value="C:membrane"/>
    <property type="evidence" value="ECO:0007669"/>
    <property type="project" value="TreeGrafter"/>
</dbReference>
<evidence type="ECO:0000256" key="2">
    <source>
        <dbReference type="ARBA" id="ARBA00010088"/>
    </source>
</evidence>
<dbReference type="SUPFAM" id="SSF53474">
    <property type="entry name" value="alpha/beta-Hydrolases"/>
    <property type="match status" value="1"/>
</dbReference>
<dbReference type="AlphaFoldDB" id="A0A845QW58"/>
<dbReference type="InterPro" id="IPR000073">
    <property type="entry name" value="AB_hydrolase_1"/>
</dbReference>
<feature type="active site" evidence="8">
    <location>
        <position position="244"/>
    </location>
</feature>
<proteinExistence type="inferred from homology"/>
<evidence type="ECO:0000256" key="3">
    <source>
        <dbReference type="ARBA" id="ARBA00012568"/>
    </source>
</evidence>
<dbReference type="Gene3D" id="3.40.50.1820">
    <property type="entry name" value="alpha/beta hydrolase"/>
    <property type="match status" value="1"/>
</dbReference>
<sequence length="293" mass="34229">MKVTEGYMPFGEYKTYYRIVGENKDNKKPLLLLHGGPGSTHNYFEVLDDIANDGRQVVMYDQIGCGKSSIPDQPELWNANTWTEELIELRKHLNLDEVHILGQSWGGMLAIYYACEYKPQGIKSYILSSTLPSSELWEREQRRRIKFMSHKHQEAIRNSEETGNYSTEEYKEAEAEFMLNYCAGTVDENSPECLRREKKAGTQSYLMAWGQNEFSPSGTLKNFNYMNEIEDIKEPTLITNGQKDLCSPFIAKTMYDKIPNSKWELFEYSRHMPFVEENKKYIKILKDWLNKND</sequence>
<dbReference type="InterPro" id="IPR005945">
    <property type="entry name" value="Pro_imino_pep"/>
</dbReference>
<evidence type="ECO:0000313" key="10">
    <source>
        <dbReference type="EMBL" id="NBI07157.1"/>
    </source>
</evidence>
<dbReference type="NCBIfam" id="NF045945">
    <property type="entry name" value="ProImpepLactob"/>
    <property type="match status" value="1"/>
</dbReference>
<evidence type="ECO:0000256" key="6">
    <source>
        <dbReference type="ARBA" id="ARBA00029605"/>
    </source>
</evidence>
<dbReference type="EC" id="3.4.11.5" evidence="3 7"/>
<evidence type="ECO:0000256" key="5">
    <source>
        <dbReference type="ARBA" id="ARBA00022801"/>
    </source>
</evidence>
<dbReference type="OrthoDB" id="9775557at2"/>
<evidence type="ECO:0000256" key="1">
    <source>
        <dbReference type="ARBA" id="ARBA00001585"/>
    </source>
</evidence>
<evidence type="ECO:0000256" key="4">
    <source>
        <dbReference type="ARBA" id="ARBA00021843"/>
    </source>
</evidence>
<evidence type="ECO:0000256" key="7">
    <source>
        <dbReference type="PIRNR" id="PIRNR005539"/>
    </source>
</evidence>
<evidence type="ECO:0000259" key="9">
    <source>
        <dbReference type="Pfam" id="PF00561"/>
    </source>
</evidence>
<comment type="function">
    <text evidence="7">Releases the N-terminal proline from various substrates.</text>
</comment>
<keyword evidence="11" id="KW-1185">Reference proteome</keyword>
<dbReference type="InterPro" id="IPR029058">
    <property type="entry name" value="AB_hydrolase_fold"/>
</dbReference>
<dbReference type="GO" id="GO:0004177">
    <property type="term" value="F:aminopeptidase activity"/>
    <property type="evidence" value="ECO:0007669"/>
    <property type="project" value="UniProtKB-KW"/>
</dbReference>
<comment type="catalytic activity">
    <reaction evidence="1 7">
        <text>Release of N-terminal proline from a peptide.</text>
        <dbReference type="EC" id="3.4.11.5"/>
    </reaction>
</comment>
<dbReference type="NCBIfam" id="TIGR01250">
    <property type="entry name" value="pro_imino_pep_2"/>
    <property type="match status" value="1"/>
</dbReference>
<keyword evidence="7" id="KW-0645">Protease</keyword>
<dbReference type="Pfam" id="PF00561">
    <property type="entry name" value="Abhydrolase_1"/>
    <property type="match status" value="1"/>
</dbReference>
<feature type="active site" description="Nucleophile" evidence="8">
    <location>
        <position position="104"/>
    </location>
</feature>
<accession>A0A845QW58</accession>
<dbReference type="GO" id="GO:0006508">
    <property type="term" value="P:proteolysis"/>
    <property type="evidence" value="ECO:0007669"/>
    <property type="project" value="UniProtKB-KW"/>
</dbReference>
<gene>
    <name evidence="10" type="ORF">D3Z33_09865</name>
</gene>
<dbReference type="RefSeq" id="WP_160197619.1">
    <property type="nucleotide sequence ID" value="NZ_QXXA01000010.1"/>
</dbReference>
<organism evidence="10 11">
    <name type="scientific">Senegalia massiliensis</name>
    <dbReference type="NCBI Taxonomy" id="1720316"/>
    <lineage>
        <taxon>Bacteria</taxon>
        <taxon>Bacillati</taxon>
        <taxon>Bacillota</taxon>
        <taxon>Clostridia</taxon>
        <taxon>Eubacteriales</taxon>
        <taxon>Clostridiaceae</taxon>
        <taxon>Senegalia</taxon>
    </lineage>
</organism>
<dbReference type="Proteomes" id="UP000467132">
    <property type="component" value="Unassembled WGS sequence"/>
</dbReference>
<dbReference type="EMBL" id="QXXA01000010">
    <property type="protein sequence ID" value="NBI07157.1"/>
    <property type="molecule type" value="Genomic_DNA"/>
</dbReference>
<comment type="similarity">
    <text evidence="2 7">Belongs to the peptidase S33 family.</text>
</comment>
<keyword evidence="7" id="KW-0031">Aminopeptidase</keyword>
<dbReference type="InterPro" id="IPR050266">
    <property type="entry name" value="AB_hydrolase_sf"/>
</dbReference>
<evidence type="ECO:0000313" key="11">
    <source>
        <dbReference type="Proteomes" id="UP000467132"/>
    </source>
</evidence>
<comment type="caution">
    <text evidence="10">The sequence shown here is derived from an EMBL/GenBank/DDBJ whole genome shotgun (WGS) entry which is preliminary data.</text>
</comment>
<reference evidence="10 11" key="1">
    <citation type="submission" date="2018-08" db="EMBL/GenBank/DDBJ databases">
        <title>Murine metabolic-syndrome-specific gut microbial biobank.</title>
        <authorList>
            <person name="Liu C."/>
        </authorList>
    </citation>
    <scope>NUCLEOTIDE SEQUENCE [LARGE SCALE GENOMIC DNA]</scope>
    <source>
        <strain evidence="10 11">583</strain>
    </source>
</reference>
<protein>
    <recommendedName>
        <fullName evidence="4 7">Proline iminopeptidase</fullName>
        <shortName evidence="7">PIP</shortName>
        <ecNumber evidence="3 7">3.4.11.5</ecNumber>
    </recommendedName>
    <alternativeName>
        <fullName evidence="6 7">Prolyl aminopeptidase</fullName>
    </alternativeName>
</protein>
<dbReference type="PIRSF" id="PIRSF005539">
    <property type="entry name" value="Pept_S33_TRI_F1"/>
    <property type="match status" value="1"/>
</dbReference>
<dbReference type="InterPro" id="IPR002410">
    <property type="entry name" value="Peptidase_S33"/>
</dbReference>
<dbReference type="PRINTS" id="PR00793">
    <property type="entry name" value="PROAMNOPTASE"/>
</dbReference>